<dbReference type="PANTHER" id="PTHR11711">
    <property type="entry name" value="ADP RIBOSYLATION FACTOR-RELATED"/>
    <property type="match status" value="1"/>
</dbReference>
<dbReference type="PRINTS" id="PR00328">
    <property type="entry name" value="SAR1GTPBP"/>
</dbReference>
<keyword evidence="4" id="KW-0519">Myristate</keyword>
<keyword evidence="5 11" id="KW-0547">Nucleotide-binding</keyword>
<evidence type="ECO:0000256" key="13">
    <source>
        <dbReference type="RuleBase" id="RU003925"/>
    </source>
</evidence>
<dbReference type="AlphaFoldDB" id="A0AA86TRR1"/>
<reference evidence="15 16" key="2">
    <citation type="submission" date="2024-07" db="EMBL/GenBank/DDBJ databases">
        <authorList>
            <person name="Akdeniz Z."/>
        </authorList>
    </citation>
    <scope>NUCLEOTIDE SEQUENCE [LARGE SCALE GENOMIC DNA]</scope>
</reference>
<keyword evidence="8" id="KW-0333">Golgi apparatus</keyword>
<evidence type="ECO:0000256" key="9">
    <source>
        <dbReference type="ARBA" id="ARBA00023134"/>
    </source>
</evidence>
<keyword evidence="12" id="KW-0479">Metal-binding</keyword>
<evidence type="ECO:0000256" key="8">
    <source>
        <dbReference type="ARBA" id="ARBA00023034"/>
    </source>
</evidence>
<dbReference type="Proteomes" id="UP001642409">
    <property type="component" value="Unassembled WGS sequence"/>
</dbReference>
<evidence type="ECO:0000256" key="12">
    <source>
        <dbReference type="PIRSR" id="PIRSR606689-2"/>
    </source>
</evidence>
<dbReference type="GO" id="GO:0046872">
    <property type="term" value="F:metal ion binding"/>
    <property type="evidence" value="ECO:0007669"/>
    <property type="project" value="UniProtKB-KW"/>
</dbReference>
<feature type="binding site" evidence="11">
    <location>
        <begin position="125"/>
        <end position="128"/>
    </location>
    <ligand>
        <name>GTP</name>
        <dbReference type="ChEBI" id="CHEBI:37565"/>
    </ligand>
</feature>
<dbReference type="GO" id="GO:0003924">
    <property type="term" value="F:GTPase activity"/>
    <property type="evidence" value="ECO:0007669"/>
    <property type="project" value="InterPro"/>
</dbReference>
<sequence>MKNIINLISGKPQEIRAVMLGLDNSGKTKILQQWKQSEVVQTNPTIGFNFETIQTQKQNVSIWDVGGQIKQRKLWSYYTVGTNILIFVIDSTERDYNRVQQAKAELLQLLQSEALNKKPFLILFNKSDLPNSMSKEEILEEYQISLGIYSQIMQTKHKVNVIKYSAMNNQNIEQVFDWIRSVSKFQPQYMQ</sequence>
<keyword evidence="16" id="KW-1185">Reference proteome</keyword>
<name>A0AA86TRR1_9EUKA</name>
<dbReference type="SUPFAM" id="SSF52540">
    <property type="entry name" value="P-loop containing nucleoside triphosphate hydrolases"/>
    <property type="match status" value="1"/>
</dbReference>
<protein>
    <submittedName>
        <fullName evidence="14">ADP-ribosylation factor 1</fullName>
    </submittedName>
    <submittedName>
        <fullName evidence="15">ADP-ribosylation_factor 1</fullName>
    </submittedName>
</protein>
<organism evidence="14">
    <name type="scientific">Hexamita inflata</name>
    <dbReference type="NCBI Taxonomy" id="28002"/>
    <lineage>
        <taxon>Eukaryota</taxon>
        <taxon>Metamonada</taxon>
        <taxon>Diplomonadida</taxon>
        <taxon>Hexamitidae</taxon>
        <taxon>Hexamitinae</taxon>
        <taxon>Hexamita</taxon>
    </lineage>
</organism>
<dbReference type="GO" id="GO:0005525">
    <property type="term" value="F:GTP binding"/>
    <property type="evidence" value="ECO:0007669"/>
    <property type="project" value="UniProtKB-KW"/>
</dbReference>
<evidence type="ECO:0000256" key="2">
    <source>
        <dbReference type="ARBA" id="ARBA00010290"/>
    </source>
</evidence>
<evidence type="ECO:0000256" key="7">
    <source>
        <dbReference type="ARBA" id="ARBA00022927"/>
    </source>
</evidence>
<evidence type="ECO:0000313" key="16">
    <source>
        <dbReference type="Proteomes" id="UP001642409"/>
    </source>
</evidence>
<keyword evidence="9 11" id="KW-0342">GTP-binding</keyword>
<comment type="subcellular location">
    <subcellularLocation>
        <location evidence="1">Golgi apparatus</location>
    </subcellularLocation>
</comment>
<dbReference type="InterPro" id="IPR006689">
    <property type="entry name" value="Small_GTPase_ARF/SAR"/>
</dbReference>
<dbReference type="InterPro" id="IPR024156">
    <property type="entry name" value="Small_GTPase_ARF"/>
</dbReference>
<evidence type="ECO:0000313" key="15">
    <source>
        <dbReference type="EMBL" id="CAL6106984.1"/>
    </source>
</evidence>
<dbReference type="InterPro" id="IPR027417">
    <property type="entry name" value="P-loop_NTPase"/>
</dbReference>
<dbReference type="NCBIfam" id="TIGR00231">
    <property type="entry name" value="small_GTP"/>
    <property type="match status" value="1"/>
</dbReference>
<dbReference type="Gene3D" id="3.40.50.300">
    <property type="entry name" value="P-loop containing nucleotide triphosphate hydrolases"/>
    <property type="match status" value="1"/>
</dbReference>
<feature type="binding site" evidence="12">
    <location>
        <position position="45"/>
    </location>
    <ligand>
        <name>Mg(2+)</name>
        <dbReference type="ChEBI" id="CHEBI:18420"/>
    </ligand>
</feature>
<evidence type="ECO:0000256" key="4">
    <source>
        <dbReference type="ARBA" id="ARBA00022707"/>
    </source>
</evidence>
<evidence type="ECO:0000256" key="1">
    <source>
        <dbReference type="ARBA" id="ARBA00004555"/>
    </source>
</evidence>
<dbReference type="SMART" id="SM00177">
    <property type="entry name" value="ARF"/>
    <property type="match status" value="1"/>
</dbReference>
<keyword evidence="6" id="KW-0931">ER-Golgi transport</keyword>
<keyword evidence="3" id="KW-0813">Transport</keyword>
<dbReference type="SMART" id="SM00175">
    <property type="entry name" value="RAB"/>
    <property type="match status" value="1"/>
</dbReference>
<feature type="binding site" evidence="11">
    <location>
        <position position="67"/>
    </location>
    <ligand>
        <name>GTP</name>
        <dbReference type="ChEBI" id="CHEBI:37565"/>
    </ligand>
</feature>
<dbReference type="PROSITE" id="PS51417">
    <property type="entry name" value="ARF"/>
    <property type="match status" value="1"/>
</dbReference>
<proteinExistence type="inferred from homology"/>
<evidence type="ECO:0000256" key="11">
    <source>
        <dbReference type="PIRSR" id="PIRSR606689-1"/>
    </source>
</evidence>
<dbReference type="InterPro" id="IPR005225">
    <property type="entry name" value="Small_GTP-bd"/>
</dbReference>
<accession>A0AA86TRR1</accession>
<evidence type="ECO:0000256" key="5">
    <source>
        <dbReference type="ARBA" id="ARBA00022741"/>
    </source>
</evidence>
<evidence type="ECO:0000256" key="3">
    <source>
        <dbReference type="ARBA" id="ARBA00022448"/>
    </source>
</evidence>
<dbReference type="Pfam" id="PF00025">
    <property type="entry name" value="Arf"/>
    <property type="match status" value="1"/>
</dbReference>
<dbReference type="GO" id="GO:0016192">
    <property type="term" value="P:vesicle-mediated transport"/>
    <property type="evidence" value="ECO:0007669"/>
    <property type="project" value="UniProtKB-KW"/>
</dbReference>
<dbReference type="EMBL" id="CAXDID020000623">
    <property type="protein sequence ID" value="CAL6106984.1"/>
    <property type="molecule type" value="Genomic_DNA"/>
</dbReference>
<dbReference type="GO" id="GO:0005794">
    <property type="term" value="C:Golgi apparatus"/>
    <property type="evidence" value="ECO:0007669"/>
    <property type="project" value="UniProtKB-SubCell"/>
</dbReference>
<keyword evidence="12" id="KW-0460">Magnesium</keyword>
<keyword evidence="10" id="KW-0449">Lipoprotein</keyword>
<dbReference type="SMART" id="SM00178">
    <property type="entry name" value="SAR"/>
    <property type="match status" value="1"/>
</dbReference>
<comment type="similarity">
    <text evidence="2 13">Belongs to the small GTPase superfamily. Arf family.</text>
</comment>
<dbReference type="FunFam" id="3.40.50.300:FF:003500">
    <property type="entry name" value="ADP-ribosylation factor 1"/>
    <property type="match status" value="1"/>
</dbReference>
<evidence type="ECO:0000313" key="14">
    <source>
        <dbReference type="EMBL" id="CAI9926081.1"/>
    </source>
</evidence>
<dbReference type="CDD" id="cd00878">
    <property type="entry name" value="Arf_Arl"/>
    <property type="match status" value="1"/>
</dbReference>
<comment type="caution">
    <text evidence="14">The sequence shown here is derived from an EMBL/GenBank/DDBJ whole genome shotgun (WGS) entry which is preliminary data.</text>
</comment>
<dbReference type="EMBL" id="CATOUU010000358">
    <property type="protein sequence ID" value="CAI9926081.1"/>
    <property type="molecule type" value="Genomic_DNA"/>
</dbReference>
<feature type="binding site" evidence="12">
    <location>
        <position position="28"/>
    </location>
    <ligand>
        <name>Mg(2+)</name>
        <dbReference type="ChEBI" id="CHEBI:18420"/>
    </ligand>
</feature>
<reference evidence="14" key="1">
    <citation type="submission" date="2023-06" db="EMBL/GenBank/DDBJ databases">
        <authorList>
            <person name="Kurt Z."/>
        </authorList>
    </citation>
    <scope>NUCLEOTIDE SEQUENCE</scope>
</reference>
<evidence type="ECO:0000256" key="10">
    <source>
        <dbReference type="ARBA" id="ARBA00023288"/>
    </source>
</evidence>
<evidence type="ECO:0000256" key="6">
    <source>
        <dbReference type="ARBA" id="ARBA00022892"/>
    </source>
</evidence>
<dbReference type="GO" id="GO:0015031">
    <property type="term" value="P:protein transport"/>
    <property type="evidence" value="ECO:0007669"/>
    <property type="project" value="UniProtKB-KW"/>
</dbReference>
<keyword evidence="7" id="KW-0653">Protein transport</keyword>
<gene>
    <name evidence="14" type="ORF">HINF_LOCUS13726</name>
    <name evidence="15" type="ORF">HINF_LOCUS74147</name>
</gene>
<feature type="binding site" evidence="11">
    <location>
        <begin position="21"/>
        <end position="28"/>
    </location>
    <ligand>
        <name>GTP</name>
        <dbReference type="ChEBI" id="CHEBI:37565"/>
    </ligand>
</feature>